<comment type="caution">
    <text evidence="1">The sequence shown here is derived from an EMBL/GenBank/DDBJ whole genome shotgun (WGS) entry which is preliminary data.</text>
</comment>
<keyword evidence="2" id="KW-1185">Reference proteome</keyword>
<dbReference type="AlphaFoldDB" id="A0A2T1EB45"/>
<gene>
    <name evidence="1" type="ORF">C7B82_10390</name>
</gene>
<accession>A0A2T1EB45</accession>
<reference evidence="1 2" key="2">
    <citation type="submission" date="2018-03" db="EMBL/GenBank/DDBJ databases">
        <title>The ancient ancestry and fast evolution of plastids.</title>
        <authorList>
            <person name="Moore K.R."/>
            <person name="Magnabosco C."/>
            <person name="Momper L."/>
            <person name="Gold D.A."/>
            <person name="Bosak T."/>
            <person name="Fournier G.P."/>
        </authorList>
    </citation>
    <scope>NUCLEOTIDE SEQUENCE [LARGE SCALE GENOMIC DNA]</scope>
    <source>
        <strain evidence="1 2">ULC18</strain>
    </source>
</reference>
<evidence type="ECO:0000313" key="1">
    <source>
        <dbReference type="EMBL" id="PSB29950.1"/>
    </source>
</evidence>
<evidence type="ECO:0008006" key="3">
    <source>
        <dbReference type="Google" id="ProtNLM"/>
    </source>
</evidence>
<dbReference type="Proteomes" id="UP000239576">
    <property type="component" value="Unassembled WGS sequence"/>
</dbReference>
<protein>
    <recommendedName>
        <fullName evidence="3">PEP-CTERM sorting domain-containing protein</fullName>
    </recommendedName>
</protein>
<organism evidence="1 2">
    <name type="scientific">Stenomitos frigidus ULC18</name>
    <dbReference type="NCBI Taxonomy" id="2107698"/>
    <lineage>
        <taxon>Bacteria</taxon>
        <taxon>Bacillati</taxon>
        <taxon>Cyanobacteriota</taxon>
        <taxon>Cyanophyceae</taxon>
        <taxon>Leptolyngbyales</taxon>
        <taxon>Leptolyngbyaceae</taxon>
        <taxon>Stenomitos</taxon>
    </lineage>
</organism>
<evidence type="ECO:0000313" key="2">
    <source>
        <dbReference type="Proteomes" id="UP000239576"/>
    </source>
</evidence>
<dbReference type="EMBL" id="PVWK01000057">
    <property type="protein sequence ID" value="PSB29950.1"/>
    <property type="molecule type" value="Genomic_DNA"/>
</dbReference>
<sequence>MFLLPKIIVIMSKHQYINISSALPATQRTALNVIFKPIWAAIAGFTTLSFMAVSQPAQAFNVTYSFTVQINSDDYKTQGLSQGTVEQGYLTYDDAVLTGIGNEYVAPLNGNLTLKFNFLNNNYTEKDDLNYGNQSFITDYPAFLFTDGELVGLDFFVVPSKFQPPQNALSFRVFNDSFFVGGTDNFNSGDKVGTVTYSNMPVLPEPSPPSTGIAAVPEPSEVGGTIVASLLGLWAMRKVKQKR</sequence>
<name>A0A2T1EB45_9CYAN</name>
<proteinExistence type="predicted"/>
<reference evidence="2" key="1">
    <citation type="submission" date="2018-02" db="EMBL/GenBank/DDBJ databases">
        <authorList>
            <person name="Moore K."/>
            <person name="Momper L."/>
        </authorList>
    </citation>
    <scope>NUCLEOTIDE SEQUENCE [LARGE SCALE GENOMIC DNA]</scope>
    <source>
        <strain evidence="2">ULC18</strain>
    </source>
</reference>